<evidence type="ECO:0000313" key="3">
    <source>
        <dbReference type="Proteomes" id="UP001218218"/>
    </source>
</evidence>
<gene>
    <name evidence="2" type="ORF">DFH08DRAFT_1035964</name>
</gene>
<name>A0AAD6ZEJ7_9AGAR</name>
<evidence type="ECO:0000256" key="1">
    <source>
        <dbReference type="SAM" id="MobiDB-lite"/>
    </source>
</evidence>
<keyword evidence="3" id="KW-1185">Reference proteome</keyword>
<dbReference type="Proteomes" id="UP001218218">
    <property type="component" value="Unassembled WGS sequence"/>
</dbReference>
<protein>
    <submittedName>
        <fullName evidence="2">Uncharacterized protein</fullName>
    </submittedName>
</protein>
<comment type="caution">
    <text evidence="2">The sequence shown here is derived from an EMBL/GenBank/DDBJ whole genome shotgun (WGS) entry which is preliminary data.</text>
</comment>
<accession>A0AAD6ZEJ7</accession>
<dbReference type="AlphaFoldDB" id="A0AAD6ZEJ7"/>
<reference evidence="2" key="1">
    <citation type="submission" date="2023-03" db="EMBL/GenBank/DDBJ databases">
        <title>Massive genome expansion in bonnet fungi (Mycena s.s.) driven by repeated elements and novel gene families across ecological guilds.</title>
        <authorList>
            <consortium name="Lawrence Berkeley National Laboratory"/>
            <person name="Harder C.B."/>
            <person name="Miyauchi S."/>
            <person name="Viragh M."/>
            <person name="Kuo A."/>
            <person name="Thoen E."/>
            <person name="Andreopoulos B."/>
            <person name="Lu D."/>
            <person name="Skrede I."/>
            <person name="Drula E."/>
            <person name="Henrissat B."/>
            <person name="Morin E."/>
            <person name="Kohler A."/>
            <person name="Barry K."/>
            <person name="LaButti K."/>
            <person name="Morin E."/>
            <person name="Salamov A."/>
            <person name="Lipzen A."/>
            <person name="Mereny Z."/>
            <person name="Hegedus B."/>
            <person name="Baldrian P."/>
            <person name="Stursova M."/>
            <person name="Weitz H."/>
            <person name="Taylor A."/>
            <person name="Grigoriev I.V."/>
            <person name="Nagy L.G."/>
            <person name="Martin F."/>
            <person name="Kauserud H."/>
        </authorList>
    </citation>
    <scope>NUCLEOTIDE SEQUENCE</scope>
    <source>
        <strain evidence="2">CBHHK002</strain>
    </source>
</reference>
<sequence>MTFSAPETPSCIACLHTQPASSSPRDVADVRRSVYLTSPSQSAKGNHEAPSFETSTSAGEGRRDIAAVDTAREAGGGVSTFPPVAKRESAVQMRMGSEEADRAYSCRRWWPLEQMCDAATATSPAPSVDHDATPLLIAASSQAQARSQWCDYDEVSKHGPEQGGREYKCSGKAGAQGCRTPRHPRAPPCSCAAHTFRAVRPRLPCPYPYLACASTEGVEPARIDTTSADVPTPKQDPEWNLEMPQTPSHSTPRRAHEHGHGYRAPHWLLHTRRRRSSALAHRACARESTPASPTAPCIFRSRPPDGPLLRTPFVLRTVRTAHVCTRPGPLHQLSRPHLEVDLVYRSSAQVAVPHVPFLGADPPAELVRVSRFIRSHTKCIALASRLASSTAPRASHPPAWPLLVHRLSCALCPPCWRPRSSRPPRSRPPPISVHLRRTLLLLLIESSAPSIPLCSLDVPAPFFWVSRSPLAATYIRGAVGPPHLPTTLARANLPRLRRLPHAHLDLARPTGRSCTRRLSCAPCPPHMCVRAQVRCIRSPALASTSASSTAAPPKWPFHTRRFSVQPPRSRAYLGSSDRTPSVPYRPRLEIGLVHRTTRIASARLAGRPAPFLLRAVPALLASTFLASTTVSPTSHLCTPSPYTATSAH</sequence>
<feature type="compositionally biased region" description="Polar residues" evidence="1">
    <location>
        <begin position="35"/>
        <end position="44"/>
    </location>
</feature>
<feature type="region of interest" description="Disordered" evidence="1">
    <location>
        <begin position="15"/>
        <end position="63"/>
    </location>
</feature>
<proteinExistence type="predicted"/>
<evidence type="ECO:0000313" key="2">
    <source>
        <dbReference type="EMBL" id="KAJ7318698.1"/>
    </source>
</evidence>
<organism evidence="2 3">
    <name type="scientific">Mycena albidolilacea</name>
    <dbReference type="NCBI Taxonomy" id="1033008"/>
    <lineage>
        <taxon>Eukaryota</taxon>
        <taxon>Fungi</taxon>
        <taxon>Dikarya</taxon>
        <taxon>Basidiomycota</taxon>
        <taxon>Agaricomycotina</taxon>
        <taxon>Agaricomycetes</taxon>
        <taxon>Agaricomycetidae</taxon>
        <taxon>Agaricales</taxon>
        <taxon>Marasmiineae</taxon>
        <taxon>Mycenaceae</taxon>
        <taxon>Mycena</taxon>
    </lineage>
</organism>
<dbReference type="EMBL" id="JARIHO010000056">
    <property type="protein sequence ID" value="KAJ7318698.1"/>
    <property type="molecule type" value="Genomic_DNA"/>
</dbReference>